<dbReference type="GO" id="GO:0043461">
    <property type="term" value="P:proton-transporting ATP synthase complex assembly"/>
    <property type="evidence" value="ECO:0007669"/>
    <property type="project" value="InterPro"/>
</dbReference>
<evidence type="ECO:0000256" key="3">
    <source>
        <dbReference type="ARBA" id="ARBA00023186"/>
    </source>
</evidence>
<evidence type="ECO:0000256" key="2">
    <source>
        <dbReference type="ARBA" id="ARBA00022946"/>
    </source>
</evidence>
<accession>A0A369TLZ7</accession>
<dbReference type="SUPFAM" id="SSF160909">
    <property type="entry name" value="ATP12-like"/>
    <property type="match status" value="1"/>
</dbReference>
<organism evidence="4 5">
    <name type="scientific">Thalassococcus profundi</name>
    <dbReference type="NCBI Taxonomy" id="2282382"/>
    <lineage>
        <taxon>Bacteria</taxon>
        <taxon>Pseudomonadati</taxon>
        <taxon>Pseudomonadota</taxon>
        <taxon>Alphaproteobacteria</taxon>
        <taxon>Rhodobacterales</taxon>
        <taxon>Roseobacteraceae</taxon>
        <taxon>Thalassococcus</taxon>
    </lineage>
</organism>
<keyword evidence="2" id="KW-0809">Transit peptide</keyword>
<dbReference type="RefSeq" id="WP_114510793.1">
    <property type="nucleotide sequence ID" value="NZ_QPMK01000006.1"/>
</dbReference>
<dbReference type="Gene3D" id="1.10.3580.10">
    <property type="entry name" value="ATP12 ATPase"/>
    <property type="match status" value="1"/>
</dbReference>
<proteinExistence type="inferred from homology"/>
<protein>
    <submittedName>
        <fullName evidence="4">ATPase</fullName>
    </submittedName>
</protein>
<name>A0A369TLZ7_9RHOB</name>
<evidence type="ECO:0000313" key="4">
    <source>
        <dbReference type="EMBL" id="RDD66220.1"/>
    </source>
</evidence>
<dbReference type="OrthoDB" id="9797825at2"/>
<evidence type="ECO:0000313" key="5">
    <source>
        <dbReference type="Proteomes" id="UP000253977"/>
    </source>
</evidence>
<keyword evidence="5" id="KW-1185">Reference proteome</keyword>
<comment type="caution">
    <text evidence="4">The sequence shown here is derived from an EMBL/GenBank/DDBJ whole genome shotgun (WGS) entry which is preliminary data.</text>
</comment>
<dbReference type="Proteomes" id="UP000253977">
    <property type="component" value="Unassembled WGS sequence"/>
</dbReference>
<dbReference type="AlphaFoldDB" id="A0A369TLZ7"/>
<dbReference type="PANTHER" id="PTHR21013:SF10">
    <property type="entry name" value="ATP SYNTHASE MITOCHONDRIAL F1 COMPLEX ASSEMBLY FACTOR 2"/>
    <property type="match status" value="1"/>
</dbReference>
<reference evidence="4 5" key="1">
    <citation type="submission" date="2018-07" db="EMBL/GenBank/DDBJ databases">
        <title>Thalassococcus profundi sp. nov., a marine bacterium isolated from deep seawater of Okinawa Trough.</title>
        <authorList>
            <person name="Yu M."/>
        </authorList>
    </citation>
    <scope>NUCLEOTIDE SEQUENCE [LARGE SCALE GENOMIC DNA]</scope>
    <source>
        <strain evidence="4 5">WRAS1</strain>
    </source>
</reference>
<sequence>MSEWAPKRFWTKAEVTEVPGGHSVELDGRPVRTPAKAALVLPSRDMAAAVAEEWQAQGDKIDPMTMPVTRSANAAIDKVAHQHAEVADMLADYGDSDLLCYRAESPQELVEREAAAWDPYLDWAAETLGARLEPRQGLMHQPQDAEAMARLRAPVHAMSDFELAAFHDLVSLTGSLVLGFAATHRARDPEEIWQASRVDELWQEELWGEDEEATALAKRKRDAFLHACRFHSLARS</sequence>
<dbReference type="InterPro" id="IPR011419">
    <property type="entry name" value="ATP12_ATP_synth-F1-assembly"/>
</dbReference>
<dbReference type="Pfam" id="PF07542">
    <property type="entry name" value="ATP12"/>
    <property type="match status" value="1"/>
</dbReference>
<dbReference type="Gene3D" id="3.30.2180.10">
    <property type="entry name" value="ATP12-like"/>
    <property type="match status" value="1"/>
</dbReference>
<keyword evidence="3" id="KW-0143">Chaperone</keyword>
<gene>
    <name evidence="4" type="ORF">DU478_09845</name>
</gene>
<dbReference type="PANTHER" id="PTHR21013">
    <property type="entry name" value="ATP SYNTHASE MITOCHONDRIAL F1 COMPLEX ASSEMBLY FACTOR 2/ATP12 PROTEIN, MITOCHONDRIAL PRECURSOR"/>
    <property type="match status" value="1"/>
</dbReference>
<dbReference type="InterPro" id="IPR042272">
    <property type="entry name" value="ATP12_ATP_synth-F1-assembly_N"/>
</dbReference>
<dbReference type="EMBL" id="QPMK01000006">
    <property type="protein sequence ID" value="RDD66220.1"/>
    <property type="molecule type" value="Genomic_DNA"/>
</dbReference>
<dbReference type="InterPro" id="IPR023335">
    <property type="entry name" value="ATP12_ortho_dom_sf"/>
</dbReference>
<comment type="similarity">
    <text evidence="1">Belongs to the ATP12 family.</text>
</comment>
<evidence type="ECO:0000256" key="1">
    <source>
        <dbReference type="ARBA" id="ARBA00008231"/>
    </source>
</evidence>